<dbReference type="PROSITE" id="PS00028">
    <property type="entry name" value="ZINC_FINGER_C2H2_1"/>
    <property type="match status" value="2"/>
</dbReference>
<protein>
    <recommendedName>
        <fullName evidence="1">C2H2-type domain-containing protein</fullName>
    </recommendedName>
</protein>
<gene>
    <name evidence="2" type="ORF">MEUPH1_LOCUS13023</name>
</gene>
<dbReference type="AlphaFoldDB" id="A0AAV0WP01"/>
<proteinExistence type="predicted"/>
<comment type="caution">
    <text evidence="2">The sequence shown here is derived from an EMBL/GenBank/DDBJ whole genome shotgun (WGS) entry which is preliminary data.</text>
</comment>
<dbReference type="PANTHER" id="PTHR31912:SF34">
    <property type="entry name" value="NOTOCHORD-RELATED PROTEIN"/>
    <property type="match status" value="1"/>
</dbReference>
<dbReference type="SMART" id="SM00355">
    <property type="entry name" value="ZnF_C2H2"/>
    <property type="match status" value="2"/>
</dbReference>
<keyword evidence="3" id="KW-1185">Reference proteome</keyword>
<dbReference type="InterPro" id="IPR013087">
    <property type="entry name" value="Znf_C2H2_type"/>
</dbReference>
<organism evidence="2 3">
    <name type="scientific">Macrosiphum euphorbiae</name>
    <name type="common">potato aphid</name>
    <dbReference type="NCBI Taxonomy" id="13131"/>
    <lineage>
        <taxon>Eukaryota</taxon>
        <taxon>Metazoa</taxon>
        <taxon>Ecdysozoa</taxon>
        <taxon>Arthropoda</taxon>
        <taxon>Hexapoda</taxon>
        <taxon>Insecta</taxon>
        <taxon>Pterygota</taxon>
        <taxon>Neoptera</taxon>
        <taxon>Paraneoptera</taxon>
        <taxon>Hemiptera</taxon>
        <taxon>Sternorrhyncha</taxon>
        <taxon>Aphidomorpha</taxon>
        <taxon>Aphidoidea</taxon>
        <taxon>Aphididae</taxon>
        <taxon>Macrosiphini</taxon>
        <taxon>Macrosiphum</taxon>
    </lineage>
</organism>
<feature type="domain" description="C2H2-type" evidence="1">
    <location>
        <begin position="4"/>
        <end position="25"/>
    </location>
</feature>
<reference evidence="2 3" key="1">
    <citation type="submission" date="2023-01" db="EMBL/GenBank/DDBJ databases">
        <authorList>
            <person name="Whitehead M."/>
        </authorList>
    </citation>
    <scope>NUCLEOTIDE SEQUENCE [LARGE SCALE GENOMIC DNA]</scope>
</reference>
<feature type="domain" description="C2H2-type" evidence="1">
    <location>
        <begin position="35"/>
        <end position="57"/>
    </location>
</feature>
<sequence>MPMCFICNQTFSLNSNLITHLNIFHDPKSLMEFKCLEPNCCRVLTTFHSYKNHLTQHTNLPDVSTSNEYLNFTKEHKTSALHFVSCPVLNDDIPSSHHCTESITIKQFNNTLRYNSISLASKWYNNSVIPRKIIQVLFDDIQQFNHSFLSLLKKKLLDIISLNNFEINLFKDMLLMFDSLENPFSNINSEHMRFKALDEMGVLVRPKMVDIGCGLTDRMMGGHVLFEPKPVQMSVIPLRSVLKIILQDCNLFEIVIKYMKQLECSSKKCISNFVQSQLWQSKLKDNSQKLILPLFIYFDDFEINNALGSHAGNNKLGAVYASLACLPPEYSSSLENIFLVSLFKSKDRQEYGNHAVFSELTSELKFLETTGIDILYNGKINKVFFSLGLILGDNLGLHSMLGFSESFIANFPCRFCKSHKTECQHQVEQIDNNLRNEVNYSDDVAVNDLTLTGIKQLCIFNEINSFHVTKNYAVDIMHDILEGVCKYDIGMMLKTMIYDLNYFTIDILNDRIESFNYGPINIRNRPPLLSNESLRRGIIKMSASEMLCFTKNLALIIGELVPLHSKYWCLYVTLKQIIDILLGKCLKVEDIKLCKVLIKEHHELYIQLFNTHLKPKFHHMIHYPYIMEQCGPLSSLWSMRFESKHKQLKETAKSITSRKNSPYTLALKHQLSLAYRVLSSNNNIIDMQFGHQITLSETTWLEYSKVEFLCSPFEFLEDAIFVSWIILKEPLIIVIICLF</sequence>
<accession>A0AAV0WP01</accession>
<evidence type="ECO:0000313" key="2">
    <source>
        <dbReference type="EMBL" id="CAI6357396.1"/>
    </source>
</evidence>
<name>A0AAV0WP01_9HEMI</name>
<dbReference type="Proteomes" id="UP001160148">
    <property type="component" value="Unassembled WGS sequence"/>
</dbReference>
<dbReference type="EMBL" id="CARXXK010000002">
    <property type="protein sequence ID" value="CAI6357396.1"/>
    <property type="molecule type" value="Genomic_DNA"/>
</dbReference>
<evidence type="ECO:0000313" key="3">
    <source>
        <dbReference type="Proteomes" id="UP001160148"/>
    </source>
</evidence>
<dbReference type="PANTHER" id="PTHR31912">
    <property type="entry name" value="IP13529P"/>
    <property type="match status" value="1"/>
</dbReference>
<evidence type="ECO:0000259" key="1">
    <source>
        <dbReference type="PROSITE" id="PS00028"/>
    </source>
</evidence>